<keyword evidence="4" id="KW-1185">Reference proteome</keyword>
<gene>
    <name evidence="3" type="ORF">CFN78_16255</name>
</gene>
<dbReference type="OrthoDB" id="116799at2"/>
<reference evidence="3 4" key="1">
    <citation type="submission" date="2017-07" db="EMBL/GenBank/DDBJ databases">
        <title>Amycolatopsis antarcticus sp. nov., isolated from the surface of an Antarcticus brown macroalga.</title>
        <authorList>
            <person name="Wang J."/>
            <person name="Leiva S."/>
            <person name="Huang J."/>
            <person name="Huang Y."/>
        </authorList>
    </citation>
    <scope>NUCLEOTIDE SEQUENCE [LARGE SCALE GENOMIC DNA]</scope>
    <source>
        <strain evidence="3 4">AU-G6</strain>
    </source>
</reference>
<dbReference type="EMBL" id="NKYE01000009">
    <property type="protein sequence ID" value="OZM72095.1"/>
    <property type="molecule type" value="Genomic_DNA"/>
</dbReference>
<dbReference type="Gene3D" id="3.40.50.10320">
    <property type="entry name" value="LmbE-like"/>
    <property type="match status" value="1"/>
</dbReference>
<dbReference type="Proteomes" id="UP000242444">
    <property type="component" value="Unassembled WGS sequence"/>
</dbReference>
<dbReference type="SUPFAM" id="SSF102588">
    <property type="entry name" value="LmbE-like"/>
    <property type="match status" value="1"/>
</dbReference>
<comment type="caution">
    <text evidence="3">The sequence shown here is derived from an EMBL/GenBank/DDBJ whole genome shotgun (WGS) entry which is preliminary data.</text>
</comment>
<dbReference type="GO" id="GO:0016137">
    <property type="term" value="P:glycoside metabolic process"/>
    <property type="evidence" value="ECO:0007669"/>
    <property type="project" value="UniProtKB-ARBA"/>
</dbReference>
<proteinExistence type="predicted"/>
<feature type="region of interest" description="Disordered" evidence="2">
    <location>
        <begin position="1"/>
        <end position="20"/>
    </location>
</feature>
<keyword evidence="1" id="KW-0862">Zinc</keyword>
<sequence length="257" mass="27491">MTASQARNLDGPGTPEQDWQAWPGLRELPVVDPRTAAGAGYPWADVVVVAPHPDDEVLGIGGTMALLAGAGVRITLISVTDGEASHPGSPTLSPDDLRRLRVDERENALAVLGLADIEVVRLRVPDGEVIEHENHVEHVLRDRLRPDSLCLAPWHHDGHPDHDATGRAALAAAEPHACRLLAYPVWMWHWAEPGGTAVPWSTMRAVPLGDELAAAKRAAAAEFATQVGPLSAAAGDKAVLPGHILRRLLRDFEVVLA</sequence>
<dbReference type="PANTHER" id="PTHR12993">
    <property type="entry name" value="N-ACETYLGLUCOSAMINYL-PHOSPHATIDYLINOSITOL DE-N-ACETYLASE-RELATED"/>
    <property type="match status" value="1"/>
</dbReference>
<organism evidence="3 4">
    <name type="scientific">Amycolatopsis antarctica</name>
    <dbReference type="NCBI Taxonomy" id="1854586"/>
    <lineage>
        <taxon>Bacteria</taxon>
        <taxon>Bacillati</taxon>
        <taxon>Actinomycetota</taxon>
        <taxon>Actinomycetes</taxon>
        <taxon>Pseudonocardiales</taxon>
        <taxon>Pseudonocardiaceae</taxon>
        <taxon>Amycolatopsis</taxon>
    </lineage>
</organism>
<protein>
    <submittedName>
        <fullName evidence="3">PIG-L family deacetylase</fullName>
    </submittedName>
</protein>
<dbReference type="InterPro" id="IPR024078">
    <property type="entry name" value="LmbE-like_dom_sf"/>
</dbReference>
<dbReference type="Pfam" id="PF02585">
    <property type="entry name" value="PIG-L"/>
    <property type="match status" value="1"/>
</dbReference>
<dbReference type="GO" id="GO:0016811">
    <property type="term" value="F:hydrolase activity, acting on carbon-nitrogen (but not peptide) bonds, in linear amides"/>
    <property type="evidence" value="ECO:0007669"/>
    <property type="project" value="TreeGrafter"/>
</dbReference>
<evidence type="ECO:0000313" key="4">
    <source>
        <dbReference type="Proteomes" id="UP000242444"/>
    </source>
</evidence>
<dbReference type="InParanoid" id="A0A263D415"/>
<name>A0A263D415_9PSEU</name>
<dbReference type="RefSeq" id="WP_094863666.1">
    <property type="nucleotide sequence ID" value="NZ_NKYE01000009.1"/>
</dbReference>
<evidence type="ECO:0000313" key="3">
    <source>
        <dbReference type="EMBL" id="OZM72095.1"/>
    </source>
</evidence>
<accession>A0A263D415</accession>
<dbReference type="AlphaFoldDB" id="A0A263D415"/>
<dbReference type="PANTHER" id="PTHR12993:SF29">
    <property type="entry name" value="BLR3841 PROTEIN"/>
    <property type="match status" value="1"/>
</dbReference>
<evidence type="ECO:0000256" key="1">
    <source>
        <dbReference type="ARBA" id="ARBA00022833"/>
    </source>
</evidence>
<dbReference type="InterPro" id="IPR003737">
    <property type="entry name" value="GlcNAc_PI_deacetylase-related"/>
</dbReference>
<evidence type="ECO:0000256" key="2">
    <source>
        <dbReference type="SAM" id="MobiDB-lite"/>
    </source>
</evidence>